<dbReference type="OrthoDB" id="9800856at2"/>
<dbReference type="Proteomes" id="UP000254879">
    <property type="component" value="Unassembled WGS sequence"/>
</dbReference>
<evidence type="ECO:0000256" key="1">
    <source>
        <dbReference type="ARBA" id="ARBA00005953"/>
    </source>
</evidence>
<dbReference type="EMBL" id="UGPG01000001">
    <property type="protein sequence ID" value="STY43555.1"/>
    <property type="molecule type" value="Genomic_DNA"/>
</dbReference>
<dbReference type="CDD" id="cd00586">
    <property type="entry name" value="4HBT"/>
    <property type="match status" value="1"/>
</dbReference>
<evidence type="ECO:0000313" key="4">
    <source>
        <dbReference type="Proteomes" id="UP000254879"/>
    </source>
</evidence>
<dbReference type="GO" id="GO:0047617">
    <property type="term" value="F:fatty acyl-CoA hydrolase activity"/>
    <property type="evidence" value="ECO:0007669"/>
    <property type="project" value="TreeGrafter"/>
</dbReference>
<dbReference type="InterPro" id="IPR050563">
    <property type="entry name" value="4-hydroxybenzoyl-CoA_TE"/>
</dbReference>
<evidence type="ECO:0000313" key="3">
    <source>
        <dbReference type="EMBL" id="STY43555.1"/>
    </source>
</evidence>
<dbReference type="InterPro" id="IPR006684">
    <property type="entry name" value="YbgC/YbaW"/>
</dbReference>
<evidence type="ECO:0000256" key="2">
    <source>
        <dbReference type="ARBA" id="ARBA00022801"/>
    </source>
</evidence>
<dbReference type="SUPFAM" id="SSF54637">
    <property type="entry name" value="Thioesterase/thiol ester dehydrase-isomerase"/>
    <property type="match status" value="1"/>
</dbReference>
<reference evidence="3 4" key="1">
    <citation type="submission" date="2018-06" db="EMBL/GenBank/DDBJ databases">
        <authorList>
            <consortium name="Pathogen Informatics"/>
            <person name="Doyle S."/>
        </authorList>
    </citation>
    <scope>NUCLEOTIDE SEQUENCE [LARGE SCALE GENOMIC DNA]</scope>
    <source>
        <strain evidence="4">NCTC 10815</strain>
    </source>
</reference>
<protein>
    <submittedName>
        <fullName evidence="3">Acyl-CoA thioesterase YbgC</fullName>
    </submittedName>
</protein>
<accession>A0A378MIG2</accession>
<dbReference type="PANTHER" id="PTHR31793:SF27">
    <property type="entry name" value="NOVEL THIOESTERASE SUPERFAMILY DOMAIN AND SAPOSIN A-TYPE DOMAIN CONTAINING PROTEIN (0610012H03RIK)"/>
    <property type="match status" value="1"/>
</dbReference>
<dbReference type="AlphaFoldDB" id="A0A378MIG2"/>
<keyword evidence="2" id="KW-0378">Hydrolase</keyword>
<comment type="similarity">
    <text evidence="1">Belongs to the 4-hydroxybenzoyl-CoA thioesterase family.</text>
</comment>
<proteinExistence type="inferred from homology"/>
<dbReference type="PANTHER" id="PTHR31793">
    <property type="entry name" value="4-HYDROXYBENZOYL-COA THIOESTERASE FAMILY MEMBER"/>
    <property type="match status" value="1"/>
</dbReference>
<name>A0A378MIG2_LISGR</name>
<dbReference type="InterPro" id="IPR029069">
    <property type="entry name" value="HotDog_dom_sf"/>
</dbReference>
<dbReference type="RefSeq" id="WP_003755344.1">
    <property type="nucleotide sequence ID" value="NZ_CABKNG010000001.1"/>
</dbReference>
<dbReference type="PIRSF" id="PIRSF003230">
    <property type="entry name" value="YbgC"/>
    <property type="match status" value="1"/>
</dbReference>
<gene>
    <name evidence="3" type="ORF">NCTC10815_00853</name>
</gene>
<dbReference type="FunFam" id="3.10.129.10:FF:000026">
    <property type="entry name" value="Possible 4-hydroxybenzoyl-CoA thioesterase"/>
    <property type="match status" value="1"/>
</dbReference>
<dbReference type="Pfam" id="PF13279">
    <property type="entry name" value="4HBT_2"/>
    <property type="match status" value="1"/>
</dbReference>
<dbReference type="Gene3D" id="3.10.129.10">
    <property type="entry name" value="Hotdog Thioesterase"/>
    <property type="match status" value="1"/>
</dbReference>
<sequence>MKFTETEIEVRYAETDQMGVVYHTNYLVWMEIGRTRLIEELGFRYFDMEEAGFLSPVVDVHLAYGKPLRYGQTAIVKTSILSYDGLRVTYQYEIRYKDGGEIAITGETTHVCVRKDNFKPVALRREFPEWHKAYLQAMEQE</sequence>
<organism evidence="3 4">
    <name type="scientific">Listeria grayi</name>
    <name type="common">Listeria murrayi</name>
    <dbReference type="NCBI Taxonomy" id="1641"/>
    <lineage>
        <taxon>Bacteria</taxon>
        <taxon>Bacillati</taxon>
        <taxon>Bacillota</taxon>
        <taxon>Bacilli</taxon>
        <taxon>Bacillales</taxon>
        <taxon>Listeriaceae</taxon>
        <taxon>Listeria</taxon>
    </lineage>
</organism>
<dbReference type="NCBIfam" id="TIGR00051">
    <property type="entry name" value="YbgC/FadM family acyl-CoA thioesterase"/>
    <property type="match status" value="1"/>
</dbReference>